<evidence type="ECO:0000313" key="4">
    <source>
        <dbReference type="Proteomes" id="UP000242972"/>
    </source>
</evidence>
<proteinExistence type="predicted"/>
<feature type="transmembrane region" description="Helical" evidence="1">
    <location>
        <begin position="88"/>
        <end position="110"/>
    </location>
</feature>
<feature type="transmembrane region" description="Helical" evidence="1">
    <location>
        <begin position="23"/>
        <end position="47"/>
    </location>
</feature>
<feature type="domain" description="CAAX prenyl protease 2/Lysostaphin resistance protein A-like" evidence="2">
    <location>
        <begin position="130"/>
        <end position="220"/>
    </location>
</feature>
<keyword evidence="1" id="KW-0472">Membrane</keyword>
<evidence type="ECO:0000259" key="2">
    <source>
        <dbReference type="Pfam" id="PF02517"/>
    </source>
</evidence>
<dbReference type="GO" id="GO:0080120">
    <property type="term" value="P:CAAX-box protein maturation"/>
    <property type="evidence" value="ECO:0007669"/>
    <property type="project" value="UniProtKB-ARBA"/>
</dbReference>
<organism evidence="3 4">
    <name type="scientific">Sulfobacillus benefaciens</name>
    <dbReference type="NCBI Taxonomy" id="453960"/>
    <lineage>
        <taxon>Bacteria</taxon>
        <taxon>Bacillati</taxon>
        <taxon>Bacillota</taxon>
        <taxon>Clostridia</taxon>
        <taxon>Eubacteriales</taxon>
        <taxon>Clostridiales Family XVII. Incertae Sedis</taxon>
        <taxon>Sulfobacillus</taxon>
    </lineage>
</organism>
<dbReference type="EMBL" id="PXYW01000057">
    <property type="protein sequence ID" value="PSR31981.1"/>
    <property type="molecule type" value="Genomic_DNA"/>
</dbReference>
<name>A0A2T2XBU0_9FIRM</name>
<reference evidence="3 4" key="1">
    <citation type="journal article" date="2014" name="BMC Genomics">
        <title>Comparison of environmental and isolate Sulfobacillus genomes reveals diverse carbon, sulfur, nitrogen, and hydrogen metabolisms.</title>
        <authorList>
            <person name="Justice N.B."/>
            <person name="Norman A."/>
            <person name="Brown C.T."/>
            <person name="Singh A."/>
            <person name="Thomas B.C."/>
            <person name="Banfield J.F."/>
        </authorList>
    </citation>
    <scope>NUCLEOTIDE SEQUENCE [LARGE SCALE GENOMIC DNA]</scope>
    <source>
        <strain evidence="3">AMDSBA4</strain>
    </source>
</reference>
<evidence type="ECO:0000313" key="3">
    <source>
        <dbReference type="EMBL" id="PSR31981.1"/>
    </source>
</evidence>
<accession>A0A2T2XBU0</accession>
<keyword evidence="1" id="KW-1133">Transmembrane helix</keyword>
<feature type="transmembrane region" description="Helical" evidence="1">
    <location>
        <begin position="130"/>
        <end position="152"/>
    </location>
</feature>
<feature type="transmembrane region" description="Helical" evidence="1">
    <location>
        <begin position="59"/>
        <end position="76"/>
    </location>
</feature>
<gene>
    <name evidence="3" type="ORF">C7B46_16380</name>
</gene>
<dbReference type="GO" id="GO:0004175">
    <property type="term" value="F:endopeptidase activity"/>
    <property type="evidence" value="ECO:0007669"/>
    <property type="project" value="UniProtKB-ARBA"/>
</dbReference>
<dbReference type="InterPro" id="IPR003675">
    <property type="entry name" value="Rce1/LyrA-like_dom"/>
</dbReference>
<feature type="transmembrane region" description="Helical" evidence="1">
    <location>
        <begin position="164"/>
        <end position="186"/>
    </location>
</feature>
<evidence type="ECO:0000256" key="1">
    <source>
        <dbReference type="SAM" id="Phobius"/>
    </source>
</evidence>
<keyword evidence="1" id="KW-0812">Transmembrane</keyword>
<comment type="caution">
    <text evidence="3">The sequence shown here is derived from an EMBL/GenBank/DDBJ whole genome shotgun (WGS) entry which is preliminary data.</text>
</comment>
<dbReference type="Proteomes" id="UP000242972">
    <property type="component" value="Unassembled WGS sequence"/>
</dbReference>
<feature type="transmembrane region" description="Helical" evidence="1">
    <location>
        <begin position="237"/>
        <end position="255"/>
    </location>
</feature>
<protein>
    <recommendedName>
        <fullName evidence="2">CAAX prenyl protease 2/Lysostaphin resistance protein A-like domain-containing protein</fullName>
    </recommendedName>
</protein>
<feature type="transmembrane region" description="Helical" evidence="1">
    <location>
        <begin position="198"/>
        <end position="217"/>
    </location>
</feature>
<dbReference type="Pfam" id="PF02517">
    <property type="entry name" value="Rce1-like"/>
    <property type="match status" value="1"/>
</dbReference>
<dbReference type="AlphaFoldDB" id="A0A2T2XBU0"/>
<sequence>MTATTKRSSGHLWRQFSQGYQRFLGLVPMVSGTRLFLASTAGILIILSSSSWAHDVVVGYGYGAVVFTIVSWPFVPHLVRHLSWPSHLLTRAVGLLILSILCGSLGEVILGHNPQAAGLRQFNWGIAQKLLWQFPLVLPVENLLLIGILAALWRLGRPHRPLGIILLAITSAFVFGLWHVPFWGWGTLLTIGLTVVPWALYIVVTGDLVVPVATHLLMDGLAMVSNFSPSPLMRHSALVLVVIAALVWGALSSWWQDLRRAHPGPG</sequence>